<accession>A0A4Y8Q8V5</accession>
<evidence type="ECO:0000313" key="1">
    <source>
        <dbReference type="EMBL" id="TFE90583.1"/>
    </source>
</evidence>
<dbReference type="AlphaFoldDB" id="A0A4Y8Q8V5"/>
<evidence type="ECO:0008006" key="3">
    <source>
        <dbReference type="Google" id="ProtNLM"/>
    </source>
</evidence>
<organism evidence="1 2">
    <name type="scientific">Paenibacillus athensensis</name>
    <dbReference type="NCBI Taxonomy" id="1967502"/>
    <lineage>
        <taxon>Bacteria</taxon>
        <taxon>Bacillati</taxon>
        <taxon>Bacillota</taxon>
        <taxon>Bacilli</taxon>
        <taxon>Bacillales</taxon>
        <taxon>Paenibacillaceae</taxon>
        <taxon>Paenibacillus</taxon>
    </lineage>
</organism>
<dbReference type="Gene3D" id="1.20.120.450">
    <property type="entry name" value="dinb family like domain"/>
    <property type="match status" value="1"/>
</dbReference>
<name>A0A4Y8Q8V5_9BACL</name>
<evidence type="ECO:0000313" key="2">
    <source>
        <dbReference type="Proteomes" id="UP000298246"/>
    </source>
</evidence>
<protein>
    <recommendedName>
        <fullName evidence="3">DUF1572 domain-containing protein</fullName>
    </recommendedName>
</protein>
<keyword evidence="2" id="KW-1185">Reference proteome</keyword>
<comment type="caution">
    <text evidence="1">The sequence shown here is derived from an EMBL/GenBank/DDBJ whole genome shotgun (WGS) entry which is preliminary data.</text>
</comment>
<dbReference type="SUPFAM" id="SSF109854">
    <property type="entry name" value="DinB/YfiT-like putative metalloenzymes"/>
    <property type="match status" value="1"/>
</dbReference>
<proteinExistence type="predicted"/>
<dbReference type="Pfam" id="PF07609">
    <property type="entry name" value="DUF1572"/>
    <property type="match status" value="1"/>
</dbReference>
<sequence length="174" mass="19751">MSDMEQIGAVFLEDTIQTFRSMKKLADGAMQQLGDAQFFLAPDAESNSLAIIIQHVHGNMLSRWRDFLTTDGEKPDRNRDGEFEPRDLTREELLKLWEEGWSVLFGALEPLGPGDLLRTVTIRGEAHTVIKAIQRQVSHYAYHVGQIVYLGKHLAGEDWQTLSIARGQSKLYRP</sequence>
<dbReference type="EMBL" id="MYFO01000004">
    <property type="protein sequence ID" value="TFE90583.1"/>
    <property type="molecule type" value="Genomic_DNA"/>
</dbReference>
<gene>
    <name evidence="1" type="ORF">B5M42_04765</name>
</gene>
<dbReference type="OrthoDB" id="68731at2"/>
<dbReference type="InterPro" id="IPR034660">
    <property type="entry name" value="DinB/YfiT-like"/>
</dbReference>
<dbReference type="InterPro" id="IPR011466">
    <property type="entry name" value="DUF1572"/>
</dbReference>
<dbReference type="Proteomes" id="UP000298246">
    <property type="component" value="Unassembled WGS sequence"/>
</dbReference>
<reference evidence="1 2" key="1">
    <citation type="submission" date="2017-03" db="EMBL/GenBank/DDBJ databases">
        <title>Isolation of Levoglucosan Utilizing Bacteria.</title>
        <authorList>
            <person name="Arya A.S."/>
        </authorList>
    </citation>
    <scope>NUCLEOTIDE SEQUENCE [LARGE SCALE GENOMIC DNA]</scope>
    <source>
        <strain evidence="1 2">MEC069</strain>
    </source>
</reference>
<dbReference type="RefSeq" id="WP_134750278.1">
    <property type="nucleotide sequence ID" value="NZ_MYFO02000008.1"/>
</dbReference>